<dbReference type="AlphaFoldDB" id="A0A1H2LGJ7"/>
<dbReference type="EMBL" id="LT629804">
    <property type="protein sequence ID" value="SDU80150.1"/>
    <property type="molecule type" value="Genomic_DNA"/>
</dbReference>
<evidence type="ECO:0000313" key="2">
    <source>
        <dbReference type="Proteomes" id="UP000214355"/>
    </source>
</evidence>
<organism evidence="1 2">
    <name type="scientific">Arcanobacterium phocae</name>
    <dbReference type="NCBI Taxonomy" id="131112"/>
    <lineage>
        <taxon>Bacteria</taxon>
        <taxon>Bacillati</taxon>
        <taxon>Actinomycetota</taxon>
        <taxon>Actinomycetes</taxon>
        <taxon>Actinomycetales</taxon>
        <taxon>Actinomycetaceae</taxon>
        <taxon>Arcanobacterium</taxon>
    </lineage>
</organism>
<dbReference type="Proteomes" id="UP000214355">
    <property type="component" value="Chromosome I"/>
</dbReference>
<accession>A0A1H2LGJ7</accession>
<keyword evidence="2" id="KW-1185">Reference proteome</keyword>
<proteinExistence type="predicted"/>
<gene>
    <name evidence="1" type="ORF">SAMN04489737_1112</name>
</gene>
<sequence length="188" mass="20659">MSIASDLRRLPEDESSSLTVQAKMLNYMPNSLESLDWDRADAFSYKNTRLISVPLSGPEDLLAVNRVVFYFEQDEIHTTEIYTTIKDAHNANVKSWADNELIHNKNIELPSETEAQNTTEITLAGLDWNKLNDCLGRLHINSWVAGTIAFVCGAACAATFGGGCVFCVGLATGIKSADLVTCISHSWT</sequence>
<reference evidence="2" key="1">
    <citation type="submission" date="2016-10" db="EMBL/GenBank/DDBJ databases">
        <authorList>
            <person name="Varghese N."/>
            <person name="Submissions S."/>
        </authorList>
    </citation>
    <scope>NUCLEOTIDE SEQUENCE [LARGE SCALE GENOMIC DNA]</scope>
    <source>
        <strain evidence="2">DSM 10002</strain>
    </source>
</reference>
<protein>
    <submittedName>
        <fullName evidence="1">Uncharacterized protein</fullName>
    </submittedName>
</protein>
<name>A0A1H2LGJ7_9ACTO</name>
<evidence type="ECO:0000313" key="1">
    <source>
        <dbReference type="EMBL" id="SDU80150.1"/>
    </source>
</evidence>